<dbReference type="OrthoDB" id="552353at2"/>
<feature type="transmembrane region" description="Helical" evidence="1">
    <location>
        <begin position="79"/>
        <end position="99"/>
    </location>
</feature>
<feature type="transmembrane region" description="Helical" evidence="1">
    <location>
        <begin position="172"/>
        <end position="191"/>
    </location>
</feature>
<sequence>MLEANTRPRWGVTIWLSTLVLSASLIQYAIPGGVEGVHAATRLTARTSLILFLGAFTASALAQLFPHPMTKRLKQNRRYLGVAFAFSHLVHLIFIFIYAKVDPATFWADRTPRSLIGPSITYVLIFAMAATSVDRTAKAIGAKAWSWLHWLGGYAVLITFMVAYGGRAAKSGFYIPFALLVALAFLLRIFARFRRRSSLNDARATE</sequence>
<dbReference type="AlphaFoldDB" id="A0A371BG29"/>
<evidence type="ECO:0000313" key="3">
    <source>
        <dbReference type="Proteomes" id="UP000263833"/>
    </source>
</evidence>
<feature type="transmembrane region" description="Helical" evidence="1">
    <location>
        <begin position="115"/>
        <end position="133"/>
    </location>
</feature>
<dbReference type="RefSeq" id="WP_147291679.1">
    <property type="nucleotide sequence ID" value="NZ_QRGP01000001.1"/>
</dbReference>
<evidence type="ECO:0000256" key="1">
    <source>
        <dbReference type="SAM" id="Phobius"/>
    </source>
</evidence>
<feature type="transmembrane region" description="Helical" evidence="1">
    <location>
        <begin position="12"/>
        <end position="30"/>
    </location>
</feature>
<dbReference type="EMBL" id="QRGP01000001">
    <property type="protein sequence ID" value="RDV06478.1"/>
    <property type="molecule type" value="Genomic_DNA"/>
</dbReference>
<accession>A0A371BG29</accession>
<gene>
    <name evidence="2" type="ORF">DXH95_03375</name>
</gene>
<name>A0A371BG29_9SPHN</name>
<keyword evidence="1" id="KW-0812">Transmembrane</keyword>
<feature type="transmembrane region" description="Helical" evidence="1">
    <location>
        <begin position="50"/>
        <end position="67"/>
    </location>
</feature>
<keyword evidence="1" id="KW-0472">Membrane</keyword>
<proteinExistence type="predicted"/>
<reference evidence="3" key="1">
    <citation type="submission" date="2018-08" db="EMBL/GenBank/DDBJ databases">
        <authorList>
            <person name="Kim S.-J."/>
            <person name="Jung G.-Y."/>
        </authorList>
    </citation>
    <scope>NUCLEOTIDE SEQUENCE [LARGE SCALE GENOMIC DNA]</scope>
    <source>
        <strain evidence="3">GY_G</strain>
    </source>
</reference>
<organism evidence="2 3">
    <name type="scientific">Sphingorhabdus pulchriflava</name>
    <dbReference type="NCBI Taxonomy" id="2292257"/>
    <lineage>
        <taxon>Bacteria</taxon>
        <taxon>Pseudomonadati</taxon>
        <taxon>Pseudomonadota</taxon>
        <taxon>Alphaproteobacteria</taxon>
        <taxon>Sphingomonadales</taxon>
        <taxon>Sphingomonadaceae</taxon>
        <taxon>Sphingorhabdus</taxon>
    </lineage>
</organism>
<evidence type="ECO:0000313" key="2">
    <source>
        <dbReference type="EMBL" id="RDV06478.1"/>
    </source>
</evidence>
<dbReference type="Proteomes" id="UP000263833">
    <property type="component" value="Unassembled WGS sequence"/>
</dbReference>
<keyword evidence="1" id="KW-1133">Transmembrane helix</keyword>
<feature type="transmembrane region" description="Helical" evidence="1">
    <location>
        <begin position="145"/>
        <end position="166"/>
    </location>
</feature>
<keyword evidence="3" id="KW-1185">Reference proteome</keyword>
<evidence type="ECO:0008006" key="4">
    <source>
        <dbReference type="Google" id="ProtNLM"/>
    </source>
</evidence>
<protein>
    <recommendedName>
        <fullName evidence="4">Ferric oxidoreductase domain-containing protein</fullName>
    </recommendedName>
</protein>
<comment type="caution">
    <text evidence="2">The sequence shown here is derived from an EMBL/GenBank/DDBJ whole genome shotgun (WGS) entry which is preliminary data.</text>
</comment>